<evidence type="ECO:0000313" key="2">
    <source>
        <dbReference type="Proteomes" id="UP000249936"/>
    </source>
</evidence>
<dbReference type="SUPFAM" id="SSF53639">
    <property type="entry name" value="AraD/HMP-PK domain-like"/>
    <property type="match status" value="1"/>
</dbReference>
<dbReference type="EMBL" id="UASK01000006">
    <property type="protein sequence ID" value="SPX42415.1"/>
    <property type="molecule type" value="Genomic_DNA"/>
</dbReference>
<accession>A0A2X1PZL7</accession>
<name>A0A2X1PZL7_HAEIF</name>
<keyword evidence="1" id="KW-0413">Isomerase</keyword>
<sequence>MDRKNEEPLLEIIQARKWDSSTNGKGRIIMLAQLKKEVFEANLALPKHHLVTFTWGNVSAIDREKNLVVINHLV</sequence>
<proteinExistence type="predicted"/>
<protein>
    <submittedName>
        <fullName evidence="1">L-ribulose-5-phosphate 4-epimerase</fullName>
        <ecNumber evidence="1">5.1.3.4</ecNumber>
    </submittedName>
</protein>
<reference evidence="1 2" key="1">
    <citation type="submission" date="2018-06" db="EMBL/GenBank/DDBJ databases">
        <authorList>
            <consortium name="Pathogen Informatics"/>
            <person name="Doyle S."/>
        </authorList>
    </citation>
    <scope>NUCLEOTIDE SEQUENCE [LARGE SCALE GENOMIC DNA]</scope>
    <source>
        <strain evidence="1 2">NCTC11872</strain>
    </source>
</reference>
<dbReference type="GO" id="GO:0008742">
    <property type="term" value="F:L-ribulose-phosphate 4-epimerase activity"/>
    <property type="evidence" value="ECO:0007669"/>
    <property type="project" value="UniProtKB-EC"/>
</dbReference>
<dbReference type="AlphaFoldDB" id="A0A2X1PZL7"/>
<dbReference type="EC" id="5.1.3.4" evidence="1"/>
<dbReference type="Proteomes" id="UP000249936">
    <property type="component" value="Unassembled WGS sequence"/>
</dbReference>
<dbReference type="Gene3D" id="3.40.225.10">
    <property type="entry name" value="Class II aldolase/adducin N-terminal domain"/>
    <property type="match status" value="1"/>
</dbReference>
<gene>
    <name evidence="1" type="primary">sgbE_2</name>
    <name evidence="1" type="ORF">NCTC11872_02047</name>
</gene>
<evidence type="ECO:0000313" key="1">
    <source>
        <dbReference type="EMBL" id="SPX42415.1"/>
    </source>
</evidence>
<dbReference type="InterPro" id="IPR036409">
    <property type="entry name" value="Aldolase_II/adducin_N_sf"/>
</dbReference>
<organism evidence="1 2">
    <name type="scientific">Haemophilus influenzae</name>
    <dbReference type="NCBI Taxonomy" id="727"/>
    <lineage>
        <taxon>Bacteria</taxon>
        <taxon>Pseudomonadati</taxon>
        <taxon>Pseudomonadota</taxon>
        <taxon>Gammaproteobacteria</taxon>
        <taxon>Pasteurellales</taxon>
        <taxon>Pasteurellaceae</taxon>
        <taxon>Haemophilus</taxon>
    </lineage>
</organism>